<evidence type="ECO:0000256" key="3">
    <source>
        <dbReference type="ARBA" id="ARBA00023128"/>
    </source>
</evidence>
<proteinExistence type="predicted"/>
<dbReference type="PANTHER" id="PTHR28554:SF1">
    <property type="entry name" value="LARGE RIBOSOMAL SUBUNIT PROTEIN ML45"/>
    <property type="match status" value="1"/>
</dbReference>
<evidence type="ECO:0000256" key="2">
    <source>
        <dbReference type="ARBA" id="ARBA00022946"/>
    </source>
</evidence>
<reference evidence="5" key="1">
    <citation type="journal article" date="2020" name="Stud. Mycol.">
        <title>101 Dothideomycetes genomes: a test case for predicting lifestyles and emergence of pathogens.</title>
        <authorList>
            <person name="Haridas S."/>
            <person name="Albert R."/>
            <person name="Binder M."/>
            <person name="Bloem J."/>
            <person name="Labutti K."/>
            <person name="Salamov A."/>
            <person name="Andreopoulos B."/>
            <person name="Baker S."/>
            <person name="Barry K."/>
            <person name="Bills G."/>
            <person name="Bluhm B."/>
            <person name="Cannon C."/>
            <person name="Castanera R."/>
            <person name="Culley D."/>
            <person name="Daum C."/>
            <person name="Ezra D."/>
            <person name="Gonzalez J."/>
            <person name="Henrissat B."/>
            <person name="Kuo A."/>
            <person name="Liang C."/>
            <person name="Lipzen A."/>
            <person name="Lutzoni F."/>
            <person name="Magnuson J."/>
            <person name="Mondo S."/>
            <person name="Nolan M."/>
            <person name="Ohm R."/>
            <person name="Pangilinan J."/>
            <person name="Park H.-J."/>
            <person name="Ramirez L."/>
            <person name="Alfaro M."/>
            <person name="Sun H."/>
            <person name="Tritt A."/>
            <person name="Yoshinaga Y."/>
            <person name="Zwiers L.-H."/>
            <person name="Turgeon B."/>
            <person name="Goodwin S."/>
            <person name="Spatafora J."/>
            <person name="Crous P."/>
            <person name="Grigoriev I."/>
        </authorList>
    </citation>
    <scope>NUCLEOTIDE SEQUENCE</scope>
    <source>
        <strain evidence="5">CBS 125425</strain>
    </source>
</reference>
<sequence>MPTHLQSRALRLLKQTCCMQPSTIRQFSSTALRQKNSRTVDPTQARLAATQGGKAPGSVQQEAMESSDALPDDVGILTGTFVRLPIQRLWTAPTAWPRYEWKWLKTRFLERIQHIAFWWRFRKQKASTSTKGLARIAEQHHYDMFKAYARNDKKKLAELCLSGLRDSFTKRLSQIEPGTQLEWERKGPQGSLLRRSRVVSNRSAVMTLREDEEAAFRQVVVRIKSMQRLRIKRRNVNTAQPEIYLQQQKSPSRAKYNERAGRGLLWTPVGGQPSRPDAQEQEAAESQTPWRDVEEYLVLQKRIVRGVEDKDWKIWGFVSPTPAATKKAQRRRGSQPRKDEAISPA</sequence>
<dbReference type="EMBL" id="ML996139">
    <property type="protein sequence ID" value="KAF2735133.1"/>
    <property type="molecule type" value="Genomic_DNA"/>
</dbReference>
<comment type="caution">
    <text evidence="5">The sequence shown here is derived from an EMBL/GenBank/DDBJ whole genome shotgun (WGS) entry which is preliminary data.</text>
</comment>
<gene>
    <name evidence="5" type="ORF">EJ04DRAFT_552182</name>
</gene>
<keyword evidence="2" id="KW-0809">Transit peptide</keyword>
<feature type="region of interest" description="Disordered" evidence="4">
    <location>
        <begin position="318"/>
        <end position="345"/>
    </location>
</feature>
<evidence type="ECO:0000313" key="6">
    <source>
        <dbReference type="Proteomes" id="UP000799444"/>
    </source>
</evidence>
<dbReference type="Proteomes" id="UP000799444">
    <property type="component" value="Unassembled WGS sequence"/>
</dbReference>
<dbReference type="PANTHER" id="PTHR28554">
    <property type="entry name" value="39S RIBOSOMAL PROTEIN L45, MITOCHONDRIAL"/>
    <property type="match status" value="1"/>
</dbReference>
<dbReference type="GO" id="GO:0005739">
    <property type="term" value="C:mitochondrion"/>
    <property type="evidence" value="ECO:0007669"/>
    <property type="project" value="UniProtKB-SubCell"/>
</dbReference>
<dbReference type="AlphaFoldDB" id="A0A9P4V3G1"/>
<evidence type="ECO:0000313" key="5">
    <source>
        <dbReference type="EMBL" id="KAF2735133.1"/>
    </source>
</evidence>
<dbReference type="Gene3D" id="3.10.450.240">
    <property type="match status" value="1"/>
</dbReference>
<dbReference type="OrthoDB" id="19619at2759"/>
<protein>
    <submittedName>
        <fullName evidence="5">Uncharacterized protein</fullName>
    </submittedName>
</protein>
<feature type="compositionally biased region" description="Basic and acidic residues" evidence="4">
    <location>
        <begin position="336"/>
        <end position="345"/>
    </location>
</feature>
<evidence type="ECO:0000256" key="4">
    <source>
        <dbReference type="SAM" id="MobiDB-lite"/>
    </source>
</evidence>
<comment type="subcellular location">
    <subcellularLocation>
        <location evidence="1">Mitochondrion</location>
    </subcellularLocation>
</comment>
<accession>A0A9P4V3G1</accession>
<organism evidence="5 6">
    <name type="scientific">Polyplosphaeria fusca</name>
    <dbReference type="NCBI Taxonomy" id="682080"/>
    <lineage>
        <taxon>Eukaryota</taxon>
        <taxon>Fungi</taxon>
        <taxon>Dikarya</taxon>
        <taxon>Ascomycota</taxon>
        <taxon>Pezizomycotina</taxon>
        <taxon>Dothideomycetes</taxon>
        <taxon>Pleosporomycetidae</taxon>
        <taxon>Pleosporales</taxon>
        <taxon>Tetraplosphaeriaceae</taxon>
        <taxon>Polyplosphaeria</taxon>
    </lineage>
</organism>
<evidence type="ECO:0000256" key="1">
    <source>
        <dbReference type="ARBA" id="ARBA00004173"/>
    </source>
</evidence>
<name>A0A9P4V3G1_9PLEO</name>
<keyword evidence="3" id="KW-0496">Mitochondrion</keyword>
<dbReference type="InterPro" id="IPR051975">
    <property type="entry name" value="mtLSU_mL45"/>
</dbReference>
<feature type="region of interest" description="Disordered" evidence="4">
    <location>
        <begin position="264"/>
        <end position="288"/>
    </location>
</feature>
<keyword evidence="6" id="KW-1185">Reference proteome</keyword>